<evidence type="ECO:0000313" key="8">
    <source>
        <dbReference type="Proteomes" id="UP000250443"/>
    </source>
</evidence>
<dbReference type="InterPro" id="IPR027417">
    <property type="entry name" value="P-loop_NTPase"/>
</dbReference>
<evidence type="ECO:0000313" key="9">
    <source>
        <dbReference type="Proteomes" id="UP000638986"/>
    </source>
</evidence>
<dbReference type="Proteomes" id="UP000638986">
    <property type="component" value="Unassembled WGS sequence"/>
</dbReference>
<keyword evidence="2" id="KW-0547">Nucleotide-binding</keyword>
<evidence type="ECO:0000313" key="6">
    <source>
        <dbReference type="EMBL" id="SPY99901.1"/>
    </source>
</evidence>
<dbReference type="SUPFAM" id="SSF52540">
    <property type="entry name" value="P-loop containing nucleoside triphosphate hydrolases"/>
    <property type="match status" value="1"/>
</dbReference>
<feature type="domain" description="Bacterial type II secretion system protein E" evidence="4">
    <location>
        <begin position="155"/>
        <end position="545"/>
    </location>
</feature>
<sequence length="598" mass="66156">MNAFTNLLGFGKGKSKASAQAKNLPSSQRVIQAPRPRIQASNSSVLTSNADIGKLPARIAQFRMDIAGQDHASKFCPIVMDNGDWAILVTPEYLHSDILFKVISKCKSQNGGKDLKVYQITSTLLLTLREGRSDTTKGRVTTESRSAYKAAFLEILSWGVRNKASDVHMNVSNGNQLSQIYFTVDGNYIAPPRWRIPTDRLQEILNVAWQDTKGGASPVFNGESEQQCRVNVTVDGKAIMGRWASMATDKGPSVCLRLLNLEESVVTLTLEEQGFLPSHVAMLTRALTSEGGALISAGVVGSGKSTTIATTLGMRPSTRKLITMEDPVEYLIPQALQNTISRSLEGGDENAFSAKLKTIKRSAPNDLLIGEIRDPETGLAFMDMAGTGTKVYTTVHAKSHFQIPERLASSAIGIPNSFLASPGILNLLIYQALIPVICPHCAISINEFKREGGADSRGVAQKPKYWEQYYSRIERLYNFSADLLRIRNLEGCEHCRRSEVPELNGYIGRTVVAEMLEPNTDREVLRCIMAGDTLRLQEHLESLERSSIDNADMTNKSIMECALYKATKGLFDPRDIEIRTRSFETDELIKNQYKRRKL</sequence>
<gene>
    <name evidence="6" type="primary">epsE_1</name>
    <name evidence="7" type="synonym">epsE_2</name>
    <name evidence="5" type="synonym">tadA</name>
    <name evidence="5" type="ORF">I5Q09_24085</name>
    <name evidence="6" type="ORF">NCTC11842_00046</name>
    <name evidence="7" type="ORF">NCTC11842_00222</name>
</gene>
<dbReference type="EMBL" id="UAUF01000002">
    <property type="protein sequence ID" value="SPY99901.1"/>
    <property type="molecule type" value="Genomic_DNA"/>
</dbReference>
<dbReference type="InterPro" id="IPR001482">
    <property type="entry name" value="T2SS/T4SS_dom"/>
</dbReference>
<keyword evidence="3" id="KW-0067">ATP-binding</keyword>
<dbReference type="EMBL" id="UAUF01000002">
    <property type="protein sequence ID" value="SPZ00077.1"/>
    <property type="molecule type" value="Genomic_DNA"/>
</dbReference>
<proteinExistence type="inferred from homology"/>
<dbReference type="Proteomes" id="UP000250443">
    <property type="component" value="Unassembled WGS sequence"/>
</dbReference>
<dbReference type="EMBL" id="JADTXM010000028">
    <property type="protein sequence ID" value="MBH3441762.1"/>
    <property type="molecule type" value="Genomic_DNA"/>
</dbReference>
<evidence type="ECO:0000313" key="7">
    <source>
        <dbReference type="EMBL" id="SPZ00077.1"/>
    </source>
</evidence>
<dbReference type="RefSeq" id="WP_112297411.1">
    <property type="nucleotide sequence ID" value="NZ_JAAMQY010000010.1"/>
</dbReference>
<evidence type="ECO:0000256" key="2">
    <source>
        <dbReference type="ARBA" id="ARBA00022741"/>
    </source>
</evidence>
<evidence type="ECO:0000256" key="1">
    <source>
        <dbReference type="ARBA" id="ARBA00006611"/>
    </source>
</evidence>
<dbReference type="Pfam" id="PF00437">
    <property type="entry name" value="T2SSE"/>
    <property type="match status" value="1"/>
</dbReference>
<reference evidence="5 9" key="2">
    <citation type="submission" date="2020-11" db="EMBL/GenBank/DDBJ databases">
        <title>Enhanced detection system for hospital associated transmission using whole genome sequencing surveillance.</title>
        <authorList>
            <person name="Harrison L.H."/>
            <person name="Van Tyne D."/>
            <person name="Marsh J.W."/>
            <person name="Griffith M.P."/>
            <person name="Snyder D.J."/>
            <person name="Cooper V.S."/>
            <person name="Mustapha M."/>
        </authorList>
    </citation>
    <scope>NUCLEOTIDE SEQUENCE [LARGE SCALE GENOMIC DNA]</scope>
    <source>
        <strain evidence="5 9">PSB00013</strain>
    </source>
</reference>
<dbReference type="GO" id="GO:0016887">
    <property type="term" value="F:ATP hydrolysis activity"/>
    <property type="evidence" value="ECO:0007669"/>
    <property type="project" value="TreeGrafter"/>
</dbReference>
<name>A0A2X2BYR2_PSELU</name>
<dbReference type="Gene3D" id="3.40.50.300">
    <property type="entry name" value="P-loop containing nucleotide triphosphate hydrolases"/>
    <property type="match status" value="1"/>
</dbReference>
<accession>A0A2X2BYR2</accession>
<protein>
    <submittedName>
        <fullName evidence="5">Flp pilus assembly complex ATPase component TadA</fullName>
    </submittedName>
    <submittedName>
        <fullName evidence="6">Type IV B pilus protein</fullName>
    </submittedName>
</protein>
<dbReference type="PANTHER" id="PTHR30258:SF1">
    <property type="entry name" value="PROTEIN TRANSPORT PROTEIN HOFB HOMOLOG"/>
    <property type="match status" value="1"/>
</dbReference>
<evidence type="ECO:0000313" key="5">
    <source>
        <dbReference type="EMBL" id="MBH3441762.1"/>
    </source>
</evidence>
<dbReference type="AlphaFoldDB" id="A0A2X2BYR2"/>
<reference evidence="6 8" key="1">
    <citation type="submission" date="2018-06" db="EMBL/GenBank/DDBJ databases">
        <authorList>
            <consortium name="Pathogen Informatics"/>
            <person name="Doyle S."/>
        </authorList>
    </citation>
    <scope>NUCLEOTIDE SEQUENCE [LARGE SCALE GENOMIC DNA]</scope>
    <source>
        <strain evidence="6 8">NCTC11842</strain>
    </source>
</reference>
<comment type="similarity">
    <text evidence="1">Belongs to the GSP E family.</text>
</comment>
<dbReference type="GO" id="GO:0005524">
    <property type="term" value="F:ATP binding"/>
    <property type="evidence" value="ECO:0007669"/>
    <property type="project" value="UniProtKB-KW"/>
</dbReference>
<dbReference type="Gene3D" id="3.30.450.90">
    <property type="match status" value="1"/>
</dbReference>
<organism evidence="6 8">
    <name type="scientific">Pseudomonas luteola</name>
    <dbReference type="NCBI Taxonomy" id="47886"/>
    <lineage>
        <taxon>Bacteria</taxon>
        <taxon>Pseudomonadati</taxon>
        <taxon>Pseudomonadota</taxon>
        <taxon>Gammaproteobacteria</taxon>
        <taxon>Pseudomonadales</taxon>
        <taxon>Pseudomonadaceae</taxon>
        <taxon>Pseudomonas</taxon>
    </lineage>
</organism>
<evidence type="ECO:0000256" key="3">
    <source>
        <dbReference type="ARBA" id="ARBA00022840"/>
    </source>
</evidence>
<evidence type="ECO:0000259" key="4">
    <source>
        <dbReference type="Pfam" id="PF00437"/>
    </source>
</evidence>
<dbReference type="PANTHER" id="PTHR30258">
    <property type="entry name" value="TYPE II SECRETION SYSTEM PROTEIN GSPE-RELATED"/>
    <property type="match status" value="1"/>
</dbReference>
<dbReference type="GO" id="GO:0005886">
    <property type="term" value="C:plasma membrane"/>
    <property type="evidence" value="ECO:0007669"/>
    <property type="project" value="TreeGrafter"/>
</dbReference>